<keyword evidence="6" id="KW-0931">ER-Golgi transport</keyword>
<dbReference type="InterPro" id="IPR024096">
    <property type="entry name" value="NO_sig/Golgi_transp_ligand-bd"/>
</dbReference>
<evidence type="ECO:0000256" key="1">
    <source>
        <dbReference type="ARBA" id="ARBA00004240"/>
    </source>
</evidence>
<dbReference type="GeneID" id="13886797"/>
<comment type="subcellular location">
    <subcellularLocation>
        <location evidence="1">Endoplasmic reticulum</location>
    </subcellularLocation>
    <subcellularLocation>
        <location evidence="2">Golgi apparatus</location>
    </subcellularLocation>
</comment>
<dbReference type="GO" id="GO:1990072">
    <property type="term" value="C:TRAPPIII protein complex"/>
    <property type="evidence" value="ECO:0007669"/>
    <property type="project" value="EnsemblFungi"/>
</dbReference>
<dbReference type="AlphaFoldDB" id="H2B1V9"/>
<dbReference type="eggNOG" id="KOG3315">
    <property type="taxonomic scope" value="Eukaryota"/>
</dbReference>
<dbReference type="InterPro" id="IPR016696">
    <property type="entry name" value="TRAPP-I_su5"/>
</dbReference>
<dbReference type="EMBL" id="HE650831">
    <property type="protein sequence ID" value="CCF60609.1"/>
    <property type="molecule type" value="Genomic_DNA"/>
</dbReference>
<dbReference type="Proteomes" id="UP000005220">
    <property type="component" value="Chromosome 11"/>
</dbReference>
<organism evidence="9 10">
    <name type="scientific">Kazachstania africana (strain ATCC 22294 / BCRC 22015 / CBS 2517 / CECT 1963 / NBRC 1671 / NRRL Y-8276)</name>
    <name type="common">Yeast</name>
    <name type="synonym">Kluyveromyces africanus</name>
    <dbReference type="NCBI Taxonomy" id="1071382"/>
    <lineage>
        <taxon>Eukaryota</taxon>
        <taxon>Fungi</taxon>
        <taxon>Dikarya</taxon>
        <taxon>Ascomycota</taxon>
        <taxon>Saccharomycotina</taxon>
        <taxon>Saccharomycetes</taxon>
        <taxon>Saccharomycetales</taxon>
        <taxon>Saccharomycetaceae</taxon>
        <taxon>Kazachstania</taxon>
    </lineage>
</organism>
<dbReference type="RefSeq" id="XP_003959744.1">
    <property type="nucleotide sequence ID" value="XM_003959695.1"/>
</dbReference>
<evidence type="ECO:0000256" key="6">
    <source>
        <dbReference type="ARBA" id="ARBA00022892"/>
    </source>
</evidence>
<evidence type="ECO:0000256" key="3">
    <source>
        <dbReference type="ARBA" id="ARBA00006218"/>
    </source>
</evidence>
<name>H2B1V9_KAZAF</name>
<accession>H2B1V9</accession>
<dbReference type="PANTHER" id="PTHR20902:SF0">
    <property type="entry name" value="TRAFFICKING PROTEIN PARTICLE COMPLEX SUBUNIT 5"/>
    <property type="match status" value="1"/>
</dbReference>
<dbReference type="STRING" id="1071382.H2B1V9"/>
<dbReference type="GO" id="GO:0006888">
    <property type="term" value="P:endoplasmic reticulum to Golgi vesicle-mediated transport"/>
    <property type="evidence" value="ECO:0007669"/>
    <property type="project" value="EnsemblFungi"/>
</dbReference>
<dbReference type="SUPFAM" id="SSF111126">
    <property type="entry name" value="Ligand-binding domain in the NO signalling and Golgi transport"/>
    <property type="match status" value="1"/>
</dbReference>
<dbReference type="OrthoDB" id="10254842at2759"/>
<dbReference type="Gene3D" id="3.30.1380.20">
    <property type="entry name" value="Trafficking protein particle complex subunit 3"/>
    <property type="match status" value="1"/>
</dbReference>
<evidence type="ECO:0000256" key="2">
    <source>
        <dbReference type="ARBA" id="ARBA00004555"/>
    </source>
</evidence>
<dbReference type="HOGENOM" id="CLU_073154_0_0_1"/>
<keyword evidence="7" id="KW-0333">Golgi apparatus</keyword>
<dbReference type="Pfam" id="PF04051">
    <property type="entry name" value="TRAPP"/>
    <property type="match status" value="1"/>
</dbReference>
<comment type="similarity">
    <text evidence="3">Belongs to the TRAPP small subunits family. BET3 subfamily.</text>
</comment>
<dbReference type="PIRSF" id="PIRSF017479">
    <property type="entry name" value="TRAPP_I_complex_Trs31"/>
    <property type="match status" value="1"/>
</dbReference>
<dbReference type="InParanoid" id="H2B1V9"/>
<evidence type="ECO:0000256" key="8">
    <source>
        <dbReference type="SAM" id="MobiDB-lite"/>
    </source>
</evidence>
<sequence length="300" mass="34085">MSTDNIIYPSTSDDSFKRPNHGYDYTKGAKSHTTIESSSINYPTKIYNDSLVANRKEVSLSSMAFLFQQMIIHFHKDSKTVHEFEEKLLTNGFQIGSKLLELLNFRSSINPTNSSRTSTFLSSNTNLPTPKMQSQTSYDTTSGNSSIPSNNAVISKTTTQNTISNQEAASTSHYSSIANTINKMKRRDLKILDILQFIHGTLWSYLFNHVSDDLVKSSERNNEYMIIDNNPVLTQFINNNIKNSCNYFMCGIINGFLNNAAFICKVTPHRMPTENSDERIVYLIKFDSQVLERENLRFSS</sequence>
<gene>
    <name evidence="9" type="primary">KAFR0K02530</name>
    <name evidence="9" type="ORF">KAFR_0K02530</name>
</gene>
<evidence type="ECO:0000256" key="7">
    <source>
        <dbReference type="ARBA" id="ARBA00023034"/>
    </source>
</evidence>
<dbReference type="GO" id="GO:1990070">
    <property type="term" value="C:TRAPPI protein complex"/>
    <property type="evidence" value="ECO:0007669"/>
    <property type="project" value="EnsemblFungi"/>
</dbReference>
<dbReference type="GO" id="GO:0005085">
    <property type="term" value="F:guanyl-nucleotide exchange factor activity"/>
    <property type="evidence" value="ECO:0007669"/>
    <property type="project" value="EnsemblFungi"/>
</dbReference>
<dbReference type="InterPro" id="IPR007194">
    <property type="entry name" value="TRAPP_component"/>
</dbReference>
<dbReference type="KEGG" id="kaf:KAFR_0K02530"/>
<dbReference type="FunCoup" id="H2B1V9">
    <property type="interactions" value="404"/>
</dbReference>
<evidence type="ECO:0008006" key="11">
    <source>
        <dbReference type="Google" id="ProtNLM"/>
    </source>
</evidence>
<dbReference type="CDD" id="cd14943">
    <property type="entry name" value="TRAPPC5_Trs31"/>
    <property type="match status" value="1"/>
</dbReference>
<reference evidence="9 10" key="1">
    <citation type="journal article" date="2011" name="Proc. Natl. Acad. Sci. U.S.A.">
        <title>Evolutionary erosion of yeast sex chromosomes by mating-type switching accidents.</title>
        <authorList>
            <person name="Gordon J.L."/>
            <person name="Armisen D."/>
            <person name="Proux-Wera E."/>
            <person name="Oheigeartaigh S.S."/>
            <person name="Byrne K.P."/>
            <person name="Wolfe K.H."/>
        </authorList>
    </citation>
    <scope>NUCLEOTIDE SEQUENCE [LARGE SCALE GENOMIC DNA]</scope>
    <source>
        <strain evidence="10">ATCC 22294 / BCRC 22015 / CBS 2517 / CECT 1963 / NBRC 1671 / NRRL Y-8276</strain>
    </source>
</reference>
<keyword evidence="4" id="KW-0813">Transport</keyword>
<keyword evidence="5" id="KW-0256">Endoplasmic reticulum</keyword>
<feature type="region of interest" description="Disordered" evidence="8">
    <location>
        <begin position="116"/>
        <end position="152"/>
    </location>
</feature>
<evidence type="ECO:0000313" key="10">
    <source>
        <dbReference type="Proteomes" id="UP000005220"/>
    </source>
</evidence>
<dbReference type="GO" id="GO:0005783">
    <property type="term" value="C:endoplasmic reticulum"/>
    <property type="evidence" value="ECO:0007669"/>
    <property type="project" value="UniProtKB-SubCell"/>
</dbReference>
<dbReference type="PANTHER" id="PTHR20902">
    <property type="entry name" value="41-2 PROTEIN ANTIGEN-RELATED"/>
    <property type="match status" value="1"/>
</dbReference>
<proteinExistence type="inferred from homology"/>
<dbReference type="GO" id="GO:1990071">
    <property type="term" value="C:TRAPPII protein complex"/>
    <property type="evidence" value="ECO:0007669"/>
    <property type="project" value="EnsemblFungi"/>
</dbReference>
<evidence type="ECO:0000256" key="5">
    <source>
        <dbReference type="ARBA" id="ARBA00022824"/>
    </source>
</evidence>
<evidence type="ECO:0000313" key="9">
    <source>
        <dbReference type="EMBL" id="CCF60609.1"/>
    </source>
</evidence>
<keyword evidence="10" id="KW-1185">Reference proteome</keyword>
<evidence type="ECO:0000256" key="4">
    <source>
        <dbReference type="ARBA" id="ARBA00022448"/>
    </source>
</evidence>
<protein>
    <recommendedName>
        <fullName evidence="11">Trafficking protein particle complex subunit</fullName>
    </recommendedName>
</protein>